<evidence type="ECO:0000256" key="6">
    <source>
        <dbReference type="ARBA" id="ARBA00023004"/>
    </source>
</evidence>
<evidence type="ECO:0000259" key="9">
    <source>
        <dbReference type="PROSITE" id="PS50905"/>
    </source>
</evidence>
<dbReference type="PANTHER" id="PTHR30295">
    <property type="entry name" value="BACTERIOFERRITIN"/>
    <property type="match status" value="1"/>
</dbReference>
<comment type="catalytic activity">
    <reaction evidence="7">
        <text>4 Fe(2+) + O2 + 4 H(+) = 4 Fe(3+) + 2 H2O</text>
        <dbReference type="Rhea" id="RHEA:11148"/>
        <dbReference type="ChEBI" id="CHEBI:15377"/>
        <dbReference type="ChEBI" id="CHEBI:15378"/>
        <dbReference type="ChEBI" id="CHEBI:15379"/>
        <dbReference type="ChEBI" id="CHEBI:29033"/>
        <dbReference type="ChEBI" id="CHEBI:29034"/>
        <dbReference type="EC" id="1.16.3.1"/>
    </reaction>
</comment>
<dbReference type="PRINTS" id="PR00601">
    <property type="entry name" value="BACFERRITIN"/>
</dbReference>
<dbReference type="InterPro" id="IPR008331">
    <property type="entry name" value="Ferritin_DPS_dom"/>
</dbReference>
<evidence type="ECO:0000256" key="3">
    <source>
        <dbReference type="ARBA" id="ARBA00022434"/>
    </source>
</evidence>
<comment type="similarity">
    <text evidence="2 7 8">Belongs to the bacterioferritin family.</text>
</comment>
<evidence type="ECO:0000256" key="4">
    <source>
        <dbReference type="ARBA" id="ARBA00022617"/>
    </source>
</evidence>
<comment type="function">
    <text evidence="7">Iron-storage protein, whose ferroxidase center binds Fe(2+), oxidizes it using dioxygen to Fe(3+), and participates in the subsequent Fe(3+) oxide mineral core formation within the central cavity of the BFR protein shell.</text>
</comment>
<dbReference type="NCBIfam" id="TIGR00754">
    <property type="entry name" value="bfr"/>
    <property type="match status" value="1"/>
</dbReference>
<dbReference type="InterPro" id="IPR002024">
    <property type="entry name" value="Bacterioferritin"/>
</dbReference>
<reference evidence="11" key="1">
    <citation type="journal article" date="2019" name="Int. J. Syst. Evol. Microbiol.">
        <title>The Global Catalogue of Microorganisms (GCM) 10K type strain sequencing project: providing services to taxonomists for standard genome sequencing and annotation.</title>
        <authorList>
            <consortium name="The Broad Institute Genomics Platform"/>
            <consortium name="The Broad Institute Genome Sequencing Center for Infectious Disease"/>
            <person name="Wu L."/>
            <person name="Ma J."/>
        </authorList>
    </citation>
    <scope>NUCLEOTIDE SEQUENCE [LARGE SCALE GENOMIC DNA]</scope>
    <source>
        <strain evidence="11">KCTC 52165</strain>
    </source>
</reference>
<evidence type="ECO:0000313" key="11">
    <source>
        <dbReference type="Proteomes" id="UP001595583"/>
    </source>
</evidence>
<dbReference type="RefSeq" id="WP_378220278.1">
    <property type="nucleotide sequence ID" value="NZ_JBHRTK010000012.1"/>
</dbReference>
<dbReference type="Gene3D" id="1.20.1260.10">
    <property type="match status" value="1"/>
</dbReference>
<dbReference type="PROSITE" id="PS50905">
    <property type="entry name" value="FERRITIN_LIKE"/>
    <property type="match status" value="1"/>
</dbReference>
<comment type="caution">
    <text evidence="10">The sequence shown here is derived from an EMBL/GenBank/DDBJ whole genome shotgun (WGS) entry which is preliminary data.</text>
</comment>
<dbReference type="InterPro" id="IPR009040">
    <property type="entry name" value="Ferritin-like_diiron"/>
</dbReference>
<keyword evidence="10" id="KW-0560">Oxidoreductase</keyword>
<dbReference type="PROSITE" id="PS00549">
    <property type="entry name" value="BACTERIOFERRITIN"/>
    <property type="match status" value="1"/>
</dbReference>
<dbReference type="PIRSF" id="PIRSF002560">
    <property type="entry name" value="Bacterioferritin"/>
    <property type="match status" value="1"/>
</dbReference>
<evidence type="ECO:0000256" key="2">
    <source>
        <dbReference type="ARBA" id="ARBA00008093"/>
    </source>
</evidence>
<keyword evidence="4 8" id="KW-0349">Heme</keyword>
<name>A0ABV7KH10_9HYPH</name>
<comment type="cofactor">
    <cofactor evidence="1">
        <name>heme b</name>
        <dbReference type="ChEBI" id="CHEBI:60344"/>
    </cofactor>
</comment>
<keyword evidence="11" id="KW-1185">Reference proteome</keyword>
<protein>
    <recommendedName>
        <fullName evidence="7 8">Bacterioferritin</fullName>
        <ecNumber evidence="7">1.16.3.1</ecNumber>
    </recommendedName>
</protein>
<dbReference type="GO" id="GO:0004322">
    <property type="term" value="F:ferroxidase activity"/>
    <property type="evidence" value="ECO:0007669"/>
    <property type="project" value="UniProtKB-EC"/>
</dbReference>
<keyword evidence="5 7" id="KW-0479">Metal-binding</keyword>
<organism evidence="10 11">
    <name type="scientific">Aquamicrobium soli</name>
    <dbReference type="NCBI Taxonomy" id="1811518"/>
    <lineage>
        <taxon>Bacteria</taxon>
        <taxon>Pseudomonadati</taxon>
        <taxon>Pseudomonadota</taxon>
        <taxon>Alphaproteobacteria</taxon>
        <taxon>Hyphomicrobiales</taxon>
        <taxon>Phyllobacteriaceae</taxon>
        <taxon>Aquamicrobium</taxon>
    </lineage>
</organism>
<evidence type="ECO:0000256" key="7">
    <source>
        <dbReference type="PIRNR" id="PIRNR002560"/>
    </source>
</evidence>
<proteinExistence type="inferred from homology"/>
<dbReference type="Pfam" id="PF00210">
    <property type="entry name" value="Ferritin"/>
    <property type="match status" value="1"/>
</dbReference>
<keyword evidence="3 7" id="KW-0409">Iron storage</keyword>
<dbReference type="Proteomes" id="UP001595583">
    <property type="component" value="Unassembled WGS sequence"/>
</dbReference>
<evidence type="ECO:0000256" key="8">
    <source>
        <dbReference type="RuleBase" id="RU000623"/>
    </source>
</evidence>
<evidence type="ECO:0000256" key="5">
    <source>
        <dbReference type="ARBA" id="ARBA00022723"/>
    </source>
</evidence>
<dbReference type="PANTHER" id="PTHR30295:SF0">
    <property type="entry name" value="BACTERIOFERRITIN"/>
    <property type="match status" value="1"/>
</dbReference>
<dbReference type="InterPro" id="IPR009078">
    <property type="entry name" value="Ferritin-like_SF"/>
</dbReference>
<evidence type="ECO:0000256" key="1">
    <source>
        <dbReference type="ARBA" id="ARBA00001970"/>
    </source>
</evidence>
<dbReference type="EC" id="1.16.3.1" evidence="7"/>
<evidence type="ECO:0000313" key="10">
    <source>
        <dbReference type="EMBL" id="MFC3206457.1"/>
    </source>
</evidence>
<dbReference type="SUPFAM" id="SSF47240">
    <property type="entry name" value="Ferritin-like"/>
    <property type="match status" value="1"/>
</dbReference>
<dbReference type="EMBL" id="JBHRTK010000012">
    <property type="protein sequence ID" value="MFC3206457.1"/>
    <property type="molecule type" value="Genomic_DNA"/>
</dbReference>
<keyword evidence="6 7" id="KW-0408">Iron</keyword>
<feature type="domain" description="Ferritin-like diiron" evidence="9">
    <location>
        <begin position="1"/>
        <end position="145"/>
    </location>
</feature>
<sequence>MKGEPQVIERLNEALFLELGAVNQYWVHFRLLEDWGYTKLARKERAESIEEMHHADKLVARIIFLEGHPNLQSVAPLRIGQNVKEVLESDLEGEYEARTAYKRSREICNELGDYVTMKLFEELLADEEGHIDFLETQLDLLASIGDEKYGLLNADSANEAE</sequence>
<gene>
    <name evidence="10" type="primary">bfr</name>
    <name evidence="10" type="ORF">ACFOHJ_09570</name>
</gene>
<dbReference type="InterPro" id="IPR012347">
    <property type="entry name" value="Ferritin-like"/>
</dbReference>
<accession>A0ABV7KH10</accession>
<dbReference type="CDD" id="cd00907">
    <property type="entry name" value="Bacterioferritin"/>
    <property type="match status" value="1"/>
</dbReference>